<dbReference type="InterPro" id="IPR011340">
    <property type="entry name" value="Cys_dSase-rel"/>
</dbReference>
<organism evidence="3 4">
    <name type="scientific">Sphingomonas colocasiae</name>
    <dbReference type="NCBI Taxonomy" id="1848973"/>
    <lineage>
        <taxon>Bacteria</taxon>
        <taxon>Pseudomonadati</taxon>
        <taxon>Pseudomonadota</taxon>
        <taxon>Alphaproteobacteria</taxon>
        <taxon>Sphingomonadales</taxon>
        <taxon>Sphingomonadaceae</taxon>
        <taxon>Sphingomonas</taxon>
    </lineage>
</organism>
<dbReference type="NCBIfam" id="TIGR01976">
    <property type="entry name" value="am_tr_V_VC1184"/>
    <property type="match status" value="1"/>
</dbReference>
<evidence type="ECO:0000259" key="2">
    <source>
        <dbReference type="Pfam" id="PF00266"/>
    </source>
</evidence>
<reference evidence="3 4" key="1">
    <citation type="submission" date="2021-08" db="EMBL/GenBank/DDBJ databases">
        <authorList>
            <person name="Tuo L."/>
        </authorList>
    </citation>
    <scope>NUCLEOTIDE SEQUENCE [LARGE SCALE GENOMIC DNA]</scope>
    <source>
        <strain evidence="3 4">JCM 31229</strain>
    </source>
</reference>
<dbReference type="InterPro" id="IPR015422">
    <property type="entry name" value="PyrdxlP-dep_Trfase_small"/>
</dbReference>
<evidence type="ECO:0000313" key="4">
    <source>
        <dbReference type="Proteomes" id="UP000706039"/>
    </source>
</evidence>
<proteinExistence type="predicted"/>
<dbReference type="Gene3D" id="3.40.640.10">
    <property type="entry name" value="Type I PLP-dependent aspartate aminotransferase-like (Major domain)"/>
    <property type="match status" value="1"/>
</dbReference>
<keyword evidence="4" id="KW-1185">Reference proteome</keyword>
<dbReference type="PANTHER" id="PTHR43586:SF21">
    <property type="entry name" value="PYRIDOXAL PHOSPHATE (PLP)-DEPENDENT ASPARTATE AMINOTRANSFERASE SUPERFAMILY"/>
    <property type="match status" value="1"/>
</dbReference>
<accession>A0ABS7PV26</accession>
<sequence>MTAFPIDDVRAQFPALAAKGAEGAPIYLDGPGGTQICAPALAAMVRHLEAGTANSGGAFRTSVETDAMSEAAHAAMADLLGGSPDEIAFGPNMTTLTFAVSRAVSRDWREGDELVVTRLDHDANVTPWLMVAQDRGMTVRWIDLDPETGLLRIDALPEILGPRTRLVAVGGASNAIGTLNDVEAIVRIVRAHCDALVFVDAVQSVPHVVTDVRALGCDLLVCSPYKFFGPHQGVLWGRDELLERIQAYKVRPASIHPSARRFETGTPSFEGQAAVLGTIDYLETLGARFAPDDATRRERLRAAMLGCHAYEDALGERLLAGLGTIDGLKLWGPPTVRGRVPTFGVTIAGHDPHALSEALAAHDIFAWAGNFYAVEAIARLGLAESGGLLRLGLCHYNTVDEVDRVVDVLTRIVRSASAR</sequence>
<name>A0ABS7PV26_9SPHN</name>
<keyword evidence="1" id="KW-0663">Pyridoxal phosphate</keyword>
<dbReference type="EMBL" id="JAINVV010000010">
    <property type="protein sequence ID" value="MBY8824794.1"/>
    <property type="molecule type" value="Genomic_DNA"/>
</dbReference>
<comment type="caution">
    <text evidence="3">The sequence shown here is derived from an EMBL/GenBank/DDBJ whole genome shotgun (WGS) entry which is preliminary data.</text>
</comment>
<evidence type="ECO:0000256" key="1">
    <source>
        <dbReference type="ARBA" id="ARBA00022898"/>
    </source>
</evidence>
<dbReference type="PANTHER" id="PTHR43586">
    <property type="entry name" value="CYSTEINE DESULFURASE"/>
    <property type="match status" value="1"/>
</dbReference>
<dbReference type="InterPro" id="IPR015424">
    <property type="entry name" value="PyrdxlP-dep_Trfase"/>
</dbReference>
<dbReference type="InterPro" id="IPR000192">
    <property type="entry name" value="Aminotrans_V_dom"/>
</dbReference>
<dbReference type="SUPFAM" id="SSF53383">
    <property type="entry name" value="PLP-dependent transferases"/>
    <property type="match status" value="1"/>
</dbReference>
<evidence type="ECO:0000313" key="3">
    <source>
        <dbReference type="EMBL" id="MBY8824794.1"/>
    </source>
</evidence>
<gene>
    <name evidence="3" type="ORF">K7G82_20990</name>
</gene>
<dbReference type="InterPro" id="IPR015421">
    <property type="entry name" value="PyrdxlP-dep_Trfase_major"/>
</dbReference>
<dbReference type="RefSeq" id="WP_222991908.1">
    <property type="nucleotide sequence ID" value="NZ_JAINVV010000010.1"/>
</dbReference>
<feature type="domain" description="Aminotransferase class V" evidence="2">
    <location>
        <begin position="26"/>
        <end position="405"/>
    </location>
</feature>
<dbReference type="Proteomes" id="UP000706039">
    <property type="component" value="Unassembled WGS sequence"/>
</dbReference>
<dbReference type="Pfam" id="PF00266">
    <property type="entry name" value="Aminotran_5"/>
    <property type="match status" value="1"/>
</dbReference>
<protein>
    <submittedName>
        <fullName evidence="3">Cysteine desulfurase-like protein</fullName>
    </submittedName>
</protein>
<dbReference type="Gene3D" id="3.90.1150.10">
    <property type="entry name" value="Aspartate Aminotransferase, domain 1"/>
    <property type="match status" value="1"/>
</dbReference>